<dbReference type="InterPro" id="IPR021543">
    <property type="entry name" value="EGL-1"/>
</dbReference>
<dbReference type="GeneID" id="78778009"/>
<reference evidence="1 2" key="1">
    <citation type="submission" date="2019-12" db="EMBL/GenBank/DDBJ databases">
        <title>Chromosome-level assembly of the Caenorhabditis remanei genome.</title>
        <authorList>
            <person name="Teterina A.A."/>
            <person name="Willis J.H."/>
            <person name="Phillips P.C."/>
        </authorList>
    </citation>
    <scope>NUCLEOTIDE SEQUENCE [LARGE SCALE GENOMIC DNA]</scope>
    <source>
        <strain evidence="1 2">PX506</strain>
        <tissue evidence="1">Whole organism</tissue>
    </source>
</reference>
<comment type="caution">
    <text evidence="1">The sequence shown here is derived from an EMBL/GenBank/DDBJ whole genome shotgun (WGS) entry which is preliminary data.</text>
</comment>
<dbReference type="KEGG" id="crq:GCK72_026045"/>
<organism evidence="1 2">
    <name type="scientific">Caenorhabditis remanei</name>
    <name type="common">Caenorhabditis vulgaris</name>
    <dbReference type="NCBI Taxonomy" id="31234"/>
    <lineage>
        <taxon>Eukaryota</taxon>
        <taxon>Metazoa</taxon>
        <taxon>Ecdysozoa</taxon>
        <taxon>Nematoda</taxon>
        <taxon>Chromadorea</taxon>
        <taxon>Rhabditida</taxon>
        <taxon>Rhabditina</taxon>
        <taxon>Rhabditomorpha</taxon>
        <taxon>Rhabditoidea</taxon>
        <taxon>Rhabditidae</taxon>
        <taxon>Peloderinae</taxon>
        <taxon>Caenorhabditis</taxon>
    </lineage>
</organism>
<evidence type="ECO:0000313" key="2">
    <source>
        <dbReference type="Proteomes" id="UP000483820"/>
    </source>
</evidence>
<evidence type="ECO:0000313" key="1">
    <source>
        <dbReference type="EMBL" id="KAF1749577.1"/>
    </source>
</evidence>
<dbReference type="EMBL" id="WUAV01000006">
    <property type="protein sequence ID" value="KAF1749577.1"/>
    <property type="molecule type" value="Genomic_DNA"/>
</dbReference>
<protein>
    <submittedName>
        <fullName evidence="1">Uncharacterized protein</fullName>
    </submittedName>
</protein>
<name>A0A6A5G3S1_CAERE</name>
<accession>A0A6A5G3S1</accession>
<proteinExistence type="predicted"/>
<dbReference type="Proteomes" id="UP000483820">
    <property type="component" value="Chromosome X"/>
</dbReference>
<dbReference type="CTD" id="78778009"/>
<dbReference type="RefSeq" id="XP_053580194.1">
    <property type="nucleotide sequence ID" value="XM_053736628.1"/>
</dbReference>
<sequence>MLTSSSSNLLISMPSSHCDFLKPFYFQNFKNMMFPDFLTSSVHTTRSSEFADDFGFFDSSETRHYIHEISQEIGTKLAAMCDDFDAKMMSYSKSGCTSRSLLGRFFDFFAF</sequence>
<gene>
    <name evidence="1" type="ORF">GCK72_026045</name>
</gene>
<dbReference type="AlphaFoldDB" id="A0A6A5G3S1"/>
<dbReference type="Pfam" id="PF11430">
    <property type="entry name" value="EGL-1"/>
    <property type="match status" value="1"/>
</dbReference>